<keyword evidence="6" id="KW-1185">Reference proteome</keyword>
<dbReference type="Proteomes" id="UP000194137">
    <property type="component" value="Chromosome"/>
</dbReference>
<evidence type="ECO:0000256" key="4">
    <source>
        <dbReference type="HAMAP-Rule" id="MF_00528"/>
    </source>
</evidence>
<keyword evidence="3 4" id="KW-0546">Nucleotide metabolism</keyword>
<evidence type="ECO:0000313" key="6">
    <source>
        <dbReference type="Proteomes" id="UP000194137"/>
    </source>
</evidence>
<dbReference type="Pfam" id="PF02545">
    <property type="entry name" value="Maf"/>
    <property type="match status" value="1"/>
</dbReference>
<dbReference type="HAMAP" id="MF_00528">
    <property type="entry name" value="Maf"/>
    <property type="match status" value="1"/>
</dbReference>
<dbReference type="InterPro" id="IPR029001">
    <property type="entry name" value="ITPase-like_fam"/>
</dbReference>
<comment type="similarity">
    <text evidence="4">Belongs to the Maf family.</text>
</comment>
<organism evidence="5 6">
    <name type="scientific">Pseudorhodoplanes sinuspersici</name>
    <dbReference type="NCBI Taxonomy" id="1235591"/>
    <lineage>
        <taxon>Bacteria</taxon>
        <taxon>Pseudomonadati</taxon>
        <taxon>Pseudomonadota</taxon>
        <taxon>Alphaproteobacteria</taxon>
        <taxon>Hyphomicrobiales</taxon>
        <taxon>Pseudorhodoplanes</taxon>
    </lineage>
</organism>
<comment type="caution">
    <text evidence="4">Lacks conserved residue(s) required for the propagation of feature annotation.</text>
</comment>
<evidence type="ECO:0000256" key="2">
    <source>
        <dbReference type="ARBA" id="ARBA00022801"/>
    </source>
</evidence>
<comment type="catalytic activity">
    <reaction evidence="4">
        <text>a ribonucleoside 5'-triphosphate + H2O = a ribonucleoside 5'-phosphate + diphosphate + H(+)</text>
        <dbReference type="Rhea" id="RHEA:23996"/>
        <dbReference type="ChEBI" id="CHEBI:15377"/>
        <dbReference type="ChEBI" id="CHEBI:15378"/>
        <dbReference type="ChEBI" id="CHEBI:33019"/>
        <dbReference type="ChEBI" id="CHEBI:58043"/>
        <dbReference type="ChEBI" id="CHEBI:61557"/>
        <dbReference type="EC" id="3.6.1.9"/>
    </reaction>
</comment>
<evidence type="ECO:0000256" key="1">
    <source>
        <dbReference type="ARBA" id="ARBA00001968"/>
    </source>
</evidence>
<comment type="catalytic activity">
    <reaction evidence="4">
        <text>a 2'-deoxyribonucleoside 5'-triphosphate + H2O = a 2'-deoxyribonucleoside 5'-phosphate + diphosphate + H(+)</text>
        <dbReference type="Rhea" id="RHEA:44644"/>
        <dbReference type="ChEBI" id="CHEBI:15377"/>
        <dbReference type="ChEBI" id="CHEBI:15378"/>
        <dbReference type="ChEBI" id="CHEBI:33019"/>
        <dbReference type="ChEBI" id="CHEBI:61560"/>
        <dbReference type="ChEBI" id="CHEBI:65317"/>
        <dbReference type="EC" id="3.6.1.9"/>
    </reaction>
</comment>
<dbReference type="CDD" id="cd00555">
    <property type="entry name" value="Maf"/>
    <property type="match status" value="1"/>
</dbReference>
<keyword evidence="4" id="KW-0963">Cytoplasm</keyword>
<dbReference type="GO" id="GO:0009117">
    <property type="term" value="P:nucleotide metabolic process"/>
    <property type="evidence" value="ECO:0007669"/>
    <property type="project" value="UniProtKB-KW"/>
</dbReference>
<dbReference type="InterPro" id="IPR003697">
    <property type="entry name" value="Maf-like"/>
</dbReference>
<comment type="cofactor">
    <cofactor evidence="1 4">
        <name>a divalent metal cation</name>
        <dbReference type="ChEBI" id="CHEBI:60240"/>
    </cofactor>
</comment>
<dbReference type="GO" id="GO:0005737">
    <property type="term" value="C:cytoplasm"/>
    <property type="evidence" value="ECO:0007669"/>
    <property type="project" value="UniProtKB-SubCell"/>
</dbReference>
<comment type="function">
    <text evidence="4">Nucleoside triphosphate pyrophosphatase. May have a dual role in cell division arrest and in preventing the incorporation of modified nucleotides into cellular nucleic acids.</text>
</comment>
<dbReference type="AlphaFoldDB" id="A0A1W6ZNQ9"/>
<keyword evidence="2 4" id="KW-0378">Hydrolase</keyword>
<dbReference type="SUPFAM" id="SSF52972">
    <property type="entry name" value="ITPase-like"/>
    <property type="match status" value="1"/>
</dbReference>
<comment type="subcellular location">
    <subcellularLocation>
        <location evidence="4">Cytoplasm</location>
    </subcellularLocation>
</comment>
<evidence type="ECO:0000313" key="5">
    <source>
        <dbReference type="EMBL" id="ARP99038.1"/>
    </source>
</evidence>
<dbReference type="GO" id="GO:0047429">
    <property type="term" value="F:nucleoside triphosphate diphosphatase activity"/>
    <property type="evidence" value="ECO:0007669"/>
    <property type="project" value="UniProtKB-EC"/>
</dbReference>
<dbReference type="STRING" id="1235591.CAK95_08045"/>
<gene>
    <name evidence="5" type="ORF">CAK95_08045</name>
</gene>
<name>A0A1W6ZNQ9_9HYPH</name>
<dbReference type="Gene3D" id="3.90.950.10">
    <property type="match status" value="1"/>
</dbReference>
<feature type="active site" description="Proton acceptor" evidence="4">
    <location>
        <position position="80"/>
    </location>
</feature>
<reference evidence="5 6" key="1">
    <citation type="submission" date="2017-05" db="EMBL/GenBank/DDBJ databases">
        <title>Full genome sequence of Pseudorhodoplanes sinuspersici.</title>
        <authorList>
            <person name="Dastgheib S.M.M."/>
            <person name="Shavandi M."/>
            <person name="Tirandaz H."/>
        </authorList>
    </citation>
    <scope>NUCLEOTIDE SEQUENCE [LARGE SCALE GENOMIC DNA]</scope>
    <source>
        <strain evidence="5 6">RIPI110</strain>
    </source>
</reference>
<protein>
    <recommendedName>
        <fullName evidence="4">Nucleoside triphosphate pyrophosphatase</fullName>
        <ecNumber evidence="4">3.6.1.9</ecNumber>
    </recommendedName>
    <alternativeName>
        <fullName evidence="4">Nucleotide pyrophosphatase</fullName>
        <shortName evidence="4">Nucleotide PPase</shortName>
    </alternativeName>
</protein>
<dbReference type="EMBL" id="CP021112">
    <property type="protein sequence ID" value="ARP99038.1"/>
    <property type="molecule type" value="Genomic_DNA"/>
</dbReference>
<dbReference type="KEGG" id="psin:CAK95_08045"/>
<sequence>MLFWSAPAPLVLASRSFARRTMLSAAGIPVEIIPAKIDERAIERNLNGKRDPDELALLLSWEKASAVSFKAPSRLIVGADQTLAMGSKRFNKPANVDEAREQLRMLRGQSHTLHSATTLVQDGSVLFKVVDTARLRMRNFSDKFLDDYLEAAGPSVTESVGGYQLEKLGIHLFERVEGDYFTILGMPLLPLLDFFRFKGFLKD</sequence>
<accession>A0A1W6ZNQ9</accession>
<dbReference type="RefSeq" id="WP_086087448.1">
    <property type="nucleotide sequence ID" value="NZ_CP021112.1"/>
</dbReference>
<dbReference type="PIRSF" id="PIRSF006305">
    <property type="entry name" value="Maf"/>
    <property type="match status" value="1"/>
</dbReference>
<dbReference type="PANTHER" id="PTHR43213:SF5">
    <property type="entry name" value="BIFUNCTIONAL DTTP_UTP PYROPHOSPHATASE_METHYLTRANSFERASE PROTEIN-RELATED"/>
    <property type="match status" value="1"/>
</dbReference>
<proteinExistence type="inferred from homology"/>
<evidence type="ECO:0000256" key="3">
    <source>
        <dbReference type="ARBA" id="ARBA00023080"/>
    </source>
</evidence>
<dbReference type="PANTHER" id="PTHR43213">
    <property type="entry name" value="BIFUNCTIONAL DTTP/UTP PYROPHOSPHATASE/METHYLTRANSFERASE PROTEIN-RELATED"/>
    <property type="match status" value="1"/>
</dbReference>
<dbReference type="OrthoDB" id="9813962at2"/>
<dbReference type="EC" id="3.6.1.9" evidence="4"/>